<organism evidence="2 3">
    <name type="scientific">Rotaria magnacalcarata</name>
    <dbReference type="NCBI Taxonomy" id="392030"/>
    <lineage>
        <taxon>Eukaryota</taxon>
        <taxon>Metazoa</taxon>
        <taxon>Spiralia</taxon>
        <taxon>Gnathifera</taxon>
        <taxon>Rotifera</taxon>
        <taxon>Eurotatoria</taxon>
        <taxon>Bdelloidea</taxon>
        <taxon>Philodinida</taxon>
        <taxon>Philodinidae</taxon>
        <taxon>Rotaria</taxon>
    </lineage>
</organism>
<gene>
    <name evidence="2" type="ORF">GIL414_LOCUS60337</name>
</gene>
<comment type="caution">
    <text evidence="2">The sequence shown here is derived from an EMBL/GenBank/DDBJ whole genome shotgun (WGS) entry which is preliminary data.</text>
</comment>
<feature type="compositionally biased region" description="Low complexity" evidence="1">
    <location>
        <begin position="23"/>
        <end position="33"/>
    </location>
</feature>
<name>A0A8S3E461_9BILA</name>
<protein>
    <submittedName>
        <fullName evidence="2">Uncharacterized protein</fullName>
    </submittedName>
</protein>
<evidence type="ECO:0000313" key="3">
    <source>
        <dbReference type="Proteomes" id="UP000681720"/>
    </source>
</evidence>
<evidence type="ECO:0000313" key="2">
    <source>
        <dbReference type="EMBL" id="CAF5057929.1"/>
    </source>
</evidence>
<feature type="compositionally biased region" description="Polar residues" evidence="1">
    <location>
        <begin position="39"/>
        <end position="55"/>
    </location>
</feature>
<accession>A0A8S3E461</accession>
<dbReference type="AlphaFoldDB" id="A0A8S3E461"/>
<dbReference type="Proteomes" id="UP000681720">
    <property type="component" value="Unassembled WGS sequence"/>
</dbReference>
<dbReference type="EMBL" id="CAJOBJ010232477">
    <property type="protein sequence ID" value="CAF5057929.1"/>
    <property type="molecule type" value="Genomic_DNA"/>
</dbReference>
<feature type="non-terminal residue" evidence="2">
    <location>
        <position position="1"/>
    </location>
</feature>
<feature type="non-terminal residue" evidence="2">
    <location>
        <position position="55"/>
    </location>
</feature>
<reference evidence="2" key="1">
    <citation type="submission" date="2021-02" db="EMBL/GenBank/DDBJ databases">
        <authorList>
            <person name="Nowell W R."/>
        </authorList>
    </citation>
    <scope>NUCLEOTIDE SEQUENCE</scope>
</reference>
<evidence type="ECO:0000256" key="1">
    <source>
        <dbReference type="SAM" id="MobiDB-lite"/>
    </source>
</evidence>
<sequence>MFIYLLAYSNIRQQYPPPPPPQQQQHQQQSRPKPYTPIGGQQQAVSNNENLFQNL</sequence>
<feature type="region of interest" description="Disordered" evidence="1">
    <location>
        <begin position="12"/>
        <end position="55"/>
    </location>
</feature>
<proteinExistence type="predicted"/>